<feature type="region of interest" description="Disordered" evidence="6">
    <location>
        <begin position="122"/>
        <end position="148"/>
    </location>
</feature>
<dbReference type="SUPFAM" id="SSF55550">
    <property type="entry name" value="SH2 domain"/>
    <property type="match status" value="1"/>
</dbReference>
<dbReference type="InterPro" id="IPR036036">
    <property type="entry name" value="SOCS_box-like_dom_sf"/>
</dbReference>
<evidence type="ECO:0000313" key="9">
    <source>
        <dbReference type="EnsemblMetazoa" id="XP_001603336"/>
    </source>
</evidence>
<dbReference type="GeneID" id="100119593"/>
<dbReference type="CDD" id="cd10388">
    <property type="entry name" value="SH2_SOCS7"/>
    <property type="match status" value="1"/>
</dbReference>
<evidence type="ECO:0000259" key="8">
    <source>
        <dbReference type="PROSITE" id="PS50225"/>
    </source>
</evidence>
<name>A0A7M7GDE9_NASVI</name>
<feature type="domain" description="SH2" evidence="7">
    <location>
        <begin position="801"/>
        <end position="907"/>
    </location>
</feature>
<dbReference type="Pfam" id="PF00017">
    <property type="entry name" value="SH2"/>
    <property type="match status" value="1"/>
</dbReference>
<feature type="domain" description="SOCS box" evidence="8">
    <location>
        <begin position="902"/>
        <end position="952"/>
    </location>
</feature>
<feature type="compositionally biased region" description="Polar residues" evidence="6">
    <location>
        <begin position="526"/>
        <end position="553"/>
    </location>
</feature>
<dbReference type="GO" id="GO:0005942">
    <property type="term" value="C:phosphatidylinositol 3-kinase complex"/>
    <property type="evidence" value="ECO:0007669"/>
    <property type="project" value="TreeGrafter"/>
</dbReference>
<dbReference type="InterPro" id="IPR001496">
    <property type="entry name" value="SOCS_box"/>
</dbReference>
<dbReference type="InterPro" id="IPR037346">
    <property type="entry name" value="SOCS7_SOCS"/>
</dbReference>
<feature type="region of interest" description="Disordered" evidence="6">
    <location>
        <begin position="256"/>
        <end position="281"/>
    </location>
</feature>
<organism evidence="9 10">
    <name type="scientific">Nasonia vitripennis</name>
    <name type="common">Parasitic wasp</name>
    <dbReference type="NCBI Taxonomy" id="7425"/>
    <lineage>
        <taxon>Eukaryota</taxon>
        <taxon>Metazoa</taxon>
        <taxon>Ecdysozoa</taxon>
        <taxon>Arthropoda</taxon>
        <taxon>Hexapoda</taxon>
        <taxon>Insecta</taxon>
        <taxon>Pterygota</taxon>
        <taxon>Neoptera</taxon>
        <taxon>Endopterygota</taxon>
        <taxon>Hymenoptera</taxon>
        <taxon>Apocrita</taxon>
        <taxon>Proctotrupomorpha</taxon>
        <taxon>Chalcidoidea</taxon>
        <taxon>Pteromalidae</taxon>
        <taxon>Pteromalinae</taxon>
        <taxon>Nasonia</taxon>
    </lineage>
</organism>
<dbReference type="SMART" id="SM00252">
    <property type="entry name" value="SH2"/>
    <property type="match status" value="1"/>
</dbReference>
<evidence type="ECO:0000256" key="6">
    <source>
        <dbReference type="SAM" id="MobiDB-lite"/>
    </source>
</evidence>
<dbReference type="Pfam" id="PF07525">
    <property type="entry name" value="SOCS_box"/>
    <property type="match status" value="1"/>
</dbReference>
<keyword evidence="10" id="KW-1185">Reference proteome</keyword>
<sequence>MTKTLQYHGLTQYQHKLSSLPLGINMDSPPSYSLSVTGPLSDIGSSGIGGSISSDSVRAHFATTELQESDMESKSLSQDSFDYSDGIHGENFNTLKKGPTWTDVLSAAAATVAEQRKLEEIAIKPPPEFQDSPSPPDTSASSLEPLTADTHTILHTRRRASNRCIREFAESLVETIVEEALAISCRISWPEGKIILKPTRHMPNTEMMHMSCSNRTSKSSSTRIWMSDYLTSSSPGLATAGYQGTITITPFSTLNRPNSRSSLASSRLSSSHNSINTTGLSNKADDSSFITSAMSHDILTTSQISDMYNVPFDSDIYTVPIDVVRPLHHELRTPQRPKRHKHHRKRRRNVSASSQSEFEFHIQQQSARHYCGGMLGKPRSIGHCVVKSQKMLAEVCCNDSGAAAVSTGATANGACGNGKRHSVPGTSAAAAAATMGRQPQQQQHHRQLTKTANNHVRNIGEPIHMTLHEVRQYLQTLYSSGSSESCGEAKMKRDKMAKMLPPQSIGQSSIHLAAMPKFLNLNNNNKYSNPHNTDSSTTNTPISNKSSNGLIQHNNNNINNNNNNNNNSSSNAKKHKKNSLATLKNKKAKDERGDEMRTSDGTDSTTGGNREKIKKSQRNFSLNLKQTLCNIFRFKKIGSPEHQIVTKRTNVVHQQQPVSDVIVQDEDDLVADYEQHPSQQVNNNNGGISLNGDLDDAEAATTTIATTTTTVTTTKLPFFKRALPPLPRAVINGHSESGLDAQVGDNAIVNGVVPLCESPANSGTQARGQQMAAAENGDEPANEDTSMDFAASIEKVKDYGWYWGPISGEAAEKILSNEPDGSFIVRDSSDDHYIFSLSFRLNSCVRHVRIEHDQGNFSFGSCTKFKSHTIVDFIENAVEHSRSGRYLFFLHRRPVLGPMRVQLLHPVSRFKQVQSLQHTCRFVILKMVRKDLIPTLPLPRRLIDYLSAPHYYSEQLACEQEERVESPVSSSTGELEKICFTPQGLS</sequence>
<dbReference type="InParanoid" id="A0A7M7GDE9"/>
<dbReference type="Proteomes" id="UP000002358">
    <property type="component" value="Chromosome 1"/>
</dbReference>
<dbReference type="SUPFAM" id="SSF158235">
    <property type="entry name" value="SOCS box-like"/>
    <property type="match status" value="1"/>
</dbReference>
<dbReference type="EnsemblMetazoa" id="XM_001603286">
    <property type="protein sequence ID" value="XP_001603336"/>
    <property type="gene ID" value="LOC100119593"/>
</dbReference>
<dbReference type="OrthoDB" id="6426624at2759"/>
<keyword evidence="3" id="KW-0833">Ubl conjugation pathway</keyword>
<dbReference type="Gene3D" id="3.30.505.10">
    <property type="entry name" value="SH2 domain"/>
    <property type="match status" value="1"/>
</dbReference>
<dbReference type="KEGG" id="nvi:100119593"/>
<dbReference type="InterPro" id="IPR000980">
    <property type="entry name" value="SH2"/>
</dbReference>
<keyword evidence="2" id="KW-0734">Signal transduction inhibitor</keyword>
<reference evidence="9" key="1">
    <citation type="submission" date="2021-01" db="UniProtKB">
        <authorList>
            <consortium name="EnsemblMetazoa"/>
        </authorList>
    </citation>
    <scope>IDENTIFICATION</scope>
</reference>
<accession>A0A7M7GDE9</accession>
<evidence type="ECO:0000256" key="5">
    <source>
        <dbReference type="PROSITE-ProRule" id="PRU00191"/>
    </source>
</evidence>
<feature type="compositionally biased region" description="Basic residues" evidence="6">
    <location>
        <begin position="335"/>
        <end position="349"/>
    </location>
</feature>
<dbReference type="InterPro" id="IPR036860">
    <property type="entry name" value="SH2_dom_sf"/>
</dbReference>
<evidence type="ECO:0000256" key="4">
    <source>
        <dbReference type="ARBA" id="ARBA00022999"/>
    </source>
</evidence>
<feature type="compositionally biased region" description="Polar residues" evidence="6">
    <location>
        <begin position="759"/>
        <end position="768"/>
    </location>
</feature>
<keyword evidence="4 5" id="KW-0727">SH2 domain</keyword>
<keyword evidence="1" id="KW-0341">Growth regulation</keyword>
<dbReference type="SMART" id="SM00253">
    <property type="entry name" value="SOCS"/>
    <property type="match status" value="1"/>
</dbReference>
<feature type="compositionally biased region" description="Pro residues" evidence="6">
    <location>
        <begin position="124"/>
        <end position="136"/>
    </location>
</feature>
<feature type="region of interest" description="Disordered" evidence="6">
    <location>
        <begin position="332"/>
        <end position="356"/>
    </location>
</feature>
<dbReference type="PROSITE" id="PS50001">
    <property type="entry name" value="SH2"/>
    <property type="match status" value="1"/>
</dbReference>
<dbReference type="AlphaFoldDB" id="A0A7M7GDE9"/>
<dbReference type="GO" id="GO:0046935">
    <property type="term" value="F:1-phosphatidylinositol-3-kinase regulator activity"/>
    <property type="evidence" value="ECO:0007669"/>
    <property type="project" value="TreeGrafter"/>
</dbReference>
<evidence type="ECO:0000313" key="10">
    <source>
        <dbReference type="Proteomes" id="UP000002358"/>
    </source>
</evidence>
<evidence type="ECO:0000256" key="3">
    <source>
        <dbReference type="ARBA" id="ARBA00022786"/>
    </source>
</evidence>
<evidence type="ECO:0000256" key="1">
    <source>
        <dbReference type="ARBA" id="ARBA00022604"/>
    </source>
</evidence>
<dbReference type="PANTHER" id="PTHR10155">
    <property type="entry name" value="PHOSPHATIDYLINOSITOL 3-KINASE REGULATORY SUBUNIT"/>
    <property type="match status" value="1"/>
</dbReference>
<evidence type="ECO:0000256" key="2">
    <source>
        <dbReference type="ARBA" id="ARBA00022700"/>
    </source>
</evidence>
<dbReference type="GO" id="GO:0046854">
    <property type="term" value="P:phosphatidylinositol phosphate biosynthetic process"/>
    <property type="evidence" value="ECO:0007669"/>
    <property type="project" value="TreeGrafter"/>
</dbReference>
<proteinExistence type="predicted"/>
<dbReference type="PANTHER" id="PTHR10155:SF5">
    <property type="entry name" value="SUPPRESSOR OF CYTOKINE SIGNALING 7"/>
    <property type="match status" value="1"/>
</dbReference>
<feature type="compositionally biased region" description="Low complexity" evidence="6">
    <location>
        <begin position="256"/>
        <end position="274"/>
    </location>
</feature>
<dbReference type="SMART" id="SM00969">
    <property type="entry name" value="SOCS_box"/>
    <property type="match status" value="1"/>
</dbReference>
<dbReference type="RefSeq" id="XP_001603336.2">
    <property type="nucleotide sequence ID" value="XM_001603286.6"/>
</dbReference>
<dbReference type="GO" id="GO:0009968">
    <property type="term" value="P:negative regulation of signal transduction"/>
    <property type="evidence" value="ECO:0007669"/>
    <property type="project" value="UniProtKB-KW"/>
</dbReference>
<dbReference type="CDD" id="cd03741">
    <property type="entry name" value="SOCS_SOCS7"/>
    <property type="match status" value="1"/>
</dbReference>
<evidence type="ECO:0000259" key="7">
    <source>
        <dbReference type="PROSITE" id="PS50001"/>
    </source>
</evidence>
<dbReference type="SMR" id="A0A7M7GDE9"/>
<protein>
    <recommendedName>
        <fullName evidence="11">Suppressor of cytokine signaling 7</fullName>
    </recommendedName>
</protein>
<feature type="compositionally biased region" description="Low complexity" evidence="6">
    <location>
        <begin position="554"/>
        <end position="571"/>
    </location>
</feature>
<feature type="region of interest" description="Disordered" evidence="6">
    <location>
        <begin position="523"/>
        <end position="618"/>
    </location>
</feature>
<dbReference type="GO" id="GO:0035556">
    <property type="term" value="P:intracellular signal transduction"/>
    <property type="evidence" value="ECO:0007669"/>
    <property type="project" value="InterPro"/>
</dbReference>
<feature type="compositionally biased region" description="Basic and acidic residues" evidence="6">
    <location>
        <begin position="588"/>
        <end position="600"/>
    </location>
</feature>
<evidence type="ECO:0008006" key="11">
    <source>
        <dbReference type="Google" id="ProtNLM"/>
    </source>
</evidence>
<dbReference type="PROSITE" id="PS50225">
    <property type="entry name" value="SOCS"/>
    <property type="match status" value="1"/>
</dbReference>
<dbReference type="InterPro" id="IPR035866">
    <property type="entry name" value="SOCS7_SH2"/>
</dbReference>
<dbReference type="FunCoup" id="A0A7M7GDE9">
    <property type="interactions" value="3"/>
</dbReference>
<feature type="region of interest" description="Disordered" evidence="6">
    <location>
        <begin position="759"/>
        <end position="784"/>
    </location>
</feature>